<keyword evidence="9" id="KW-1185">Reference proteome</keyword>
<accession>A0A1D9DXM7</accession>
<dbReference type="NCBIfam" id="TIGR00525">
    <property type="entry name" value="folB"/>
    <property type="match status" value="1"/>
</dbReference>
<evidence type="ECO:0000256" key="6">
    <source>
        <dbReference type="RuleBase" id="RU362079"/>
    </source>
</evidence>
<dbReference type="Proteomes" id="UP000243784">
    <property type="component" value="Chromosome"/>
</dbReference>
<dbReference type="KEGG" id="rpla:A4Z71_00660"/>
<dbReference type="SUPFAM" id="SSF55620">
    <property type="entry name" value="Tetrahydrobiopterin biosynthesis enzymes-like"/>
    <property type="match status" value="1"/>
</dbReference>
<dbReference type="InterPro" id="IPR006156">
    <property type="entry name" value="Dihydroneopterin_aldolase"/>
</dbReference>
<name>A0A1D9DXM7_9MICO</name>
<dbReference type="AlphaFoldDB" id="A0A1D9DXM7"/>
<evidence type="ECO:0000313" key="8">
    <source>
        <dbReference type="EMBL" id="AOY55562.1"/>
    </source>
</evidence>
<comment type="catalytic activity">
    <reaction evidence="1 6">
        <text>7,8-dihydroneopterin = 6-hydroxymethyl-7,8-dihydropterin + glycolaldehyde</text>
        <dbReference type="Rhea" id="RHEA:10540"/>
        <dbReference type="ChEBI" id="CHEBI:17001"/>
        <dbReference type="ChEBI" id="CHEBI:17071"/>
        <dbReference type="ChEBI" id="CHEBI:44841"/>
        <dbReference type="EC" id="4.1.2.25"/>
    </reaction>
</comment>
<comment type="pathway">
    <text evidence="2 6">Cofactor biosynthesis; tetrahydrofolate biosynthesis; 2-amino-4-hydroxy-6-hydroxymethyl-7,8-dihydropteridine diphosphate from 7,8-dihydroneopterin triphosphate: step 3/4.</text>
</comment>
<dbReference type="RefSeq" id="WP_070954080.1">
    <property type="nucleotide sequence ID" value="NZ_CP015208.1"/>
</dbReference>
<dbReference type="SMART" id="SM00905">
    <property type="entry name" value="FolB"/>
    <property type="match status" value="1"/>
</dbReference>
<comment type="similarity">
    <text evidence="3 6">Belongs to the DHNA family.</text>
</comment>
<evidence type="ECO:0000313" key="9">
    <source>
        <dbReference type="Proteomes" id="UP000243784"/>
    </source>
</evidence>
<dbReference type="Pfam" id="PF02152">
    <property type="entry name" value="FolB"/>
    <property type="match status" value="1"/>
</dbReference>
<evidence type="ECO:0000259" key="7">
    <source>
        <dbReference type="SMART" id="SM00905"/>
    </source>
</evidence>
<reference evidence="8 9" key="1">
    <citation type="journal article" date="2016" name="Biochim. Biophys. Acta">
        <title>Photochemical characterization of actinorhodopsin and its functional existence in the natural host.</title>
        <authorList>
            <person name="Nakamura S."/>
            <person name="Kikukawa T."/>
            <person name="Tamogami J."/>
            <person name="Kamiya M."/>
            <person name="Aizawa T."/>
            <person name="Hahn M.W."/>
            <person name="Ihara K."/>
            <person name="Kamo N."/>
            <person name="Demura M."/>
        </authorList>
    </citation>
    <scope>NUCLEOTIDE SEQUENCE [LARGE SCALE GENOMIC DNA]</scope>
    <source>
        <strain evidence="8 9">MWH-Dar1</strain>
    </source>
</reference>
<dbReference type="CDD" id="cd00534">
    <property type="entry name" value="DHNA_DHNTPE"/>
    <property type="match status" value="1"/>
</dbReference>
<keyword evidence="4 6" id="KW-0289">Folate biosynthesis</keyword>
<evidence type="ECO:0000256" key="2">
    <source>
        <dbReference type="ARBA" id="ARBA00005013"/>
    </source>
</evidence>
<dbReference type="EMBL" id="CP015208">
    <property type="protein sequence ID" value="AOY55562.1"/>
    <property type="molecule type" value="Genomic_DNA"/>
</dbReference>
<dbReference type="Gene3D" id="3.30.1130.10">
    <property type="match status" value="1"/>
</dbReference>
<comment type="function">
    <text evidence="6">Catalyzes the conversion of 7,8-dihydroneopterin to 6-hydroxymethyl-7,8-dihydropterin.</text>
</comment>
<dbReference type="InterPro" id="IPR006157">
    <property type="entry name" value="FolB_dom"/>
</dbReference>
<dbReference type="NCBIfam" id="TIGR00526">
    <property type="entry name" value="folB_dom"/>
    <property type="match status" value="1"/>
</dbReference>
<proteinExistence type="inferred from homology"/>
<dbReference type="PANTHER" id="PTHR42844:SF1">
    <property type="entry name" value="DIHYDRONEOPTERIN ALDOLASE 1-RELATED"/>
    <property type="match status" value="1"/>
</dbReference>
<dbReference type="UniPathway" id="UPA00077">
    <property type="reaction ID" value="UER00154"/>
</dbReference>
<dbReference type="GO" id="GO:0004150">
    <property type="term" value="F:dihydroneopterin aldolase activity"/>
    <property type="evidence" value="ECO:0007669"/>
    <property type="project" value="UniProtKB-UniRule"/>
</dbReference>
<dbReference type="InterPro" id="IPR043133">
    <property type="entry name" value="GTP-CH-I_C/QueF"/>
</dbReference>
<dbReference type="EC" id="4.1.2.25" evidence="6"/>
<dbReference type="GO" id="GO:0005737">
    <property type="term" value="C:cytoplasm"/>
    <property type="evidence" value="ECO:0007669"/>
    <property type="project" value="TreeGrafter"/>
</dbReference>
<evidence type="ECO:0000256" key="3">
    <source>
        <dbReference type="ARBA" id="ARBA00005708"/>
    </source>
</evidence>
<keyword evidence="5 6" id="KW-0456">Lyase</keyword>
<feature type="domain" description="Dihydroneopterin aldolase/epimerase" evidence="7">
    <location>
        <begin position="5"/>
        <end position="121"/>
    </location>
</feature>
<protein>
    <recommendedName>
        <fullName evidence="6">7,8-dihydroneopterin aldolase</fullName>
        <ecNumber evidence="6">4.1.2.25</ecNumber>
    </recommendedName>
</protein>
<dbReference type="OrthoDB" id="3212934at2"/>
<dbReference type="PANTHER" id="PTHR42844">
    <property type="entry name" value="DIHYDRONEOPTERIN ALDOLASE 1-RELATED"/>
    <property type="match status" value="1"/>
</dbReference>
<evidence type="ECO:0000256" key="4">
    <source>
        <dbReference type="ARBA" id="ARBA00022909"/>
    </source>
</evidence>
<dbReference type="GO" id="GO:0046656">
    <property type="term" value="P:folic acid biosynthetic process"/>
    <property type="evidence" value="ECO:0007669"/>
    <property type="project" value="UniProtKB-UniRule"/>
</dbReference>
<gene>
    <name evidence="8" type="ORF">A4Z71_00660</name>
</gene>
<sequence>MIHKIKLTGLRVFAHHGVFEFEKEQGQDFFIDATVWVDAEKATENDDIAATVHYGELADAIVADAKSRPVDLIETLAERILFLILEWGGSSSPVLKAKVTVHKPNAPIAHEFKDVSVTVKGKRTEGPKHLAKNEDD</sequence>
<evidence type="ECO:0000256" key="5">
    <source>
        <dbReference type="ARBA" id="ARBA00023239"/>
    </source>
</evidence>
<dbReference type="GO" id="GO:0046654">
    <property type="term" value="P:tetrahydrofolate biosynthetic process"/>
    <property type="evidence" value="ECO:0007669"/>
    <property type="project" value="UniProtKB-UniRule"/>
</dbReference>
<organism evidence="8 9">
    <name type="scientific">Candidatus Rhodoluna planktonica</name>
    <dbReference type="NCBI Taxonomy" id="535712"/>
    <lineage>
        <taxon>Bacteria</taxon>
        <taxon>Bacillati</taxon>
        <taxon>Actinomycetota</taxon>
        <taxon>Actinomycetes</taxon>
        <taxon>Micrococcales</taxon>
        <taxon>Microbacteriaceae</taxon>
        <taxon>Luna cluster</taxon>
        <taxon>Luna-1 subcluster</taxon>
        <taxon>Rhodoluna</taxon>
    </lineage>
</organism>
<evidence type="ECO:0000256" key="1">
    <source>
        <dbReference type="ARBA" id="ARBA00001353"/>
    </source>
</evidence>
<dbReference type="STRING" id="535712.A4Z71_00660"/>